<dbReference type="AlphaFoldDB" id="A0A5D3Y802"/>
<organism evidence="1 2">
    <name type="scientific">Nitrosomonas communis</name>
    <dbReference type="NCBI Taxonomy" id="44574"/>
    <lineage>
        <taxon>Bacteria</taxon>
        <taxon>Pseudomonadati</taxon>
        <taxon>Pseudomonadota</taxon>
        <taxon>Betaproteobacteria</taxon>
        <taxon>Nitrosomonadales</taxon>
        <taxon>Nitrosomonadaceae</taxon>
        <taxon>Nitrosomonas</taxon>
    </lineage>
</organism>
<name>A0A5D3Y802_9PROT</name>
<evidence type="ECO:0000313" key="1">
    <source>
        <dbReference type="EMBL" id="TYP72319.1"/>
    </source>
</evidence>
<reference evidence="1 2" key="1">
    <citation type="submission" date="2019-07" db="EMBL/GenBank/DDBJ databases">
        <title>Active sludge and wastewater microbial communities from Klosterneuburg, Austria.</title>
        <authorList>
            <person name="Wagner M."/>
        </authorList>
    </citation>
    <scope>NUCLEOTIDE SEQUENCE [LARGE SCALE GENOMIC DNA]</scope>
    <source>
        <strain evidence="1 2">Nm2</strain>
    </source>
</reference>
<comment type="caution">
    <text evidence="1">The sequence shown here is derived from an EMBL/GenBank/DDBJ whole genome shotgun (WGS) entry which is preliminary data.</text>
</comment>
<sequence length="64" mass="7355">MLPMVKQLIGSLVPTSLEEKDAMVEIKSVSEFLDSLKDVGASDQFERMYFYTRVSPLKEKITQR</sequence>
<dbReference type="Proteomes" id="UP000324176">
    <property type="component" value="Unassembled WGS sequence"/>
</dbReference>
<evidence type="ECO:0000313" key="2">
    <source>
        <dbReference type="Proteomes" id="UP000324176"/>
    </source>
</evidence>
<dbReference type="EMBL" id="VNHT01000107">
    <property type="protein sequence ID" value="TYP72319.1"/>
    <property type="molecule type" value="Genomic_DNA"/>
</dbReference>
<proteinExistence type="predicted"/>
<accession>A0A5D3Y802</accession>
<gene>
    <name evidence="1" type="ORF">BCL69_11074</name>
</gene>
<protein>
    <submittedName>
        <fullName evidence="1">Uncharacterized protein</fullName>
    </submittedName>
</protein>